<dbReference type="AlphaFoldDB" id="A0A1D8ACK8"/>
<sequence length="90" mass="9467">MLAQQFDDACSDVQRFAHDHRKDAHDIGIVHGDQPLNQTANALPIGIAAGDCGRLGIQAKQGQNLASPGIEQTSDRQPSTLSATASVGDF</sequence>
<feature type="region of interest" description="Disordered" evidence="1">
    <location>
        <begin position="63"/>
        <end position="90"/>
    </location>
</feature>
<evidence type="ECO:0000256" key="1">
    <source>
        <dbReference type="SAM" id="MobiDB-lite"/>
    </source>
</evidence>
<organism evidence="2 3">
    <name type="scientific">Novosphingobium resinovorum</name>
    <dbReference type="NCBI Taxonomy" id="158500"/>
    <lineage>
        <taxon>Bacteria</taxon>
        <taxon>Pseudomonadati</taxon>
        <taxon>Pseudomonadota</taxon>
        <taxon>Alphaproteobacteria</taxon>
        <taxon>Sphingomonadales</taxon>
        <taxon>Sphingomonadaceae</taxon>
        <taxon>Novosphingobium</taxon>
    </lineage>
</organism>
<reference evidence="3" key="1">
    <citation type="journal article" date="2017" name="J. Biotechnol.">
        <title>Complete genome sequence of Novosphingobium resinovorum SA1, a versatile xenobiotic-degrading bacterium capable of utilizing sulfanilic acid.</title>
        <authorList>
            <person name="Hegedus B."/>
            <person name="Kos P.B."/>
            <person name="Balint B."/>
            <person name="Maroti G."/>
            <person name="Gan H.M."/>
            <person name="Perei K."/>
            <person name="Rakhely G."/>
        </authorList>
    </citation>
    <scope>NUCLEOTIDE SEQUENCE [LARGE SCALE GENOMIC DNA]</scope>
    <source>
        <strain evidence="3">SA1</strain>
    </source>
</reference>
<dbReference type="Proteomes" id="UP000094626">
    <property type="component" value="Plasmid pSA1"/>
</dbReference>
<keyword evidence="3" id="KW-1185">Reference proteome</keyword>
<dbReference type="KEGG" id="nre:BES08_24180"/>
<evidence type="ECO:0000313" key="2">
    <source>
        <dbReference type="EMBL" id="AOR79857.1"/>
    </source>
</evidence>
<protein>
    <submittedName>
        <fullName evidence="2">Uncharacterized protein</fullName>
    </submittedName>
</protein>
<name>A0A1D8ACK8_9SPHN</name>
<dbReference type="EMBL" id="CP017076">
    <property type="protein sequence ID" value="AOR79857.1"/>
    <property type="molecule type" value="Genomic_DNA"/>
</dbReference>
<geneLocation type="plasmid" evidence="2 3">
    <name>pSA1</name>
</geneLocation>
<accession>A0A1D8ACK8</accession>
<keyword evidence="2" id="KW-0614">Plasmid</keyword>
<gene>
    <name evidence="2" type="ORF">BES08_24180</name>
</gene>
<proteinExistence type="predicted"/>
<evidence type="ECO:0000313" key="3">
    <source>
        <dbReference type="Proteomes" id="UP000094626"/>
    </source>
</evidence>